<name>A0A059Y492_MYCBV</name>
<evidence type="ECO:0000256" key="1">
    <source>
        <dbReference type="SAM" id="Phobius"/>
    </source>
</evidence>
<feature type="transmembrane region" description="Helical" evidence="1">
    <location>
        <begin position="20"/>
        <end position="41"/>
    </location>
</feature>
<sequence>MEQGKFVKLDENQEKHIRGGFSITAAIAGISSIVTIATKIASLVKLSKAKKGEVTSTGSTKWDTNESKTTVASYRNIQPIYQPVYVSY</sequence>
<dbReference type="RefSeq" id="WP_013456093.1">
    <property type="nucleotide sequence ID" value="NZ_CP005933.1"/>
</dbReference>
<accession>A0A059Y492</accession>
<proteinExistence type="predicted"/>
<keyword evidence="1" id="KW-1133">Transmembrane helix</keyword>
<protein>
    <submittedName>
        <fullName evidence="2">Uncharacterized protein</fullName>
    </submittedName>
</protein>
<dbReference type="GeneID" id="31507606"/>
<evidence type="ECO:0000313" key="3">
    <source>
        <dbReference type="Proteomes" id="UP000027182"/>
    </source>
</evidence>
<dbReference type="HOGENOM" id="CLU_2465687_0_0_14"/>
<dbReference type="KEGG" id="mbq:K668_02995"/>
<dbReference type="AlphaFoldDB" id="A0A059Y492"/>
<evidence type="ECO:0000313" key="2">
    <source>
        <dbReference type="EMBL" id="AIA34175.1"/>
    </source>
</evidence>
<reference evidence="2 3" key="1">
    <citation type="submission" date="2013-04" db="EMBL/GenBank/DDBJ databases">
        <authorList>
            <person name="Lin L."/>
            <person name="Zeng Z."/>
            <person name="Xie J."/>
            <person name="Luo L."/>
            <person name="Yang Z."/>
            <person name="Liang W."/>
            <person name="Lin H."/>
            <person name="Dong C."/>
            <person name="Sun Y."/>
        </authorList>
    </citation>
    <scope>NUCLEOTIDE SEQUENCE [LARGE SCALE GENOMIC DNA]</scope>
    <source>
        <strain evidence="2 3">CQ-W70</strain>
    </source>
</reference>
<gene>
    <name evidence="2" type="ORF">K668_02995</name>
</gene>
<dbReference type="PATRIC" id="fig|1316930.3.peg.613"/>
<organism evidence="2 3">
    <name type="scientific">Mycoplasmopsis bovis CQ-W70</name>
    <dbReference type="NCBI Taxonomy" id="1316930"/>
    <lineage>
        <taxon>Bacteria</taxon>
        <taxon>Bacillati</taxon>
        <taxon>Mycoplasmatota</taxon>
        <taxon>Mycoplasmoidales</taxon>
        <taxon>Metamycoplasmataceae</taxon>
        <taxon>Mycoplasmopsis</taxon>
    </lineage>
</organism>
<dbReference type="Proteomes" id="UP000027182">
    <property type="component" value="Chromosome"/>
</dbReference>
<keyword evidence="1" id="KW-0812">Transmembrane</keyword>
<keyword evidence="1" id="KW-0472">Membrane</keyword>
<dbReference type="EMBL" id="CP005933">
    <property type="protein sequence ID" value="AIA34175.1"/>
    <property type="molecule type" value="Genomic_DNA"/>
</dbReference>